<sequence length="317" mass="32767">MPVPQEFEFESSEKCVVFGTKSGDDIAMLLLTEATFDAVAGDGEGGGATRTTDAGIEEAGELTAGAPIPGYGGGGGCKNCDLLEPAATVVVIISPLCGFFITLSATLGGGPKPLINCCCCTLDTVVIAGFPAVKDKPGGVPTDPTAFKALSRPCNTRAWRILSNGNSLAFVVLELLICNEGGTGILPSMGQTVNGGGCCCTNPFPEEVEAGKLPEVSNCDKSLKSALLLPTSLADVPDDCEPKPIILSNNINYLVTLLVKQIYCCLPVVLTSICCSPIFSDITESPSNCTERIPRARTAALPSVANWRNLCAASLGI</sequence>
<organism evidence="1 2">
    <name type="scientific">Glossina austeni</name>
    <name type="common">Savannah tsetse fly</name>
    <dbReference type="NCBI Taxonomy" id="7395"/>
    <lineage>
        <taxon>Eukaryota</taxon>
        <taxon>Metazoa</taxon>
        <taxon>Ecdysozoa</taxon>
        <taxon>Arthropoda</taxon>
        <taxon>Hexapoda</taxon>
        <taxon>Insecta</taxon>
        <taxon>Pterygota</taxon>
        <taxon>Neoptera</taxon>
        <taxon>Endopterygota</taxon>
        <taxon>Diptera</taxon>
        <taxon>Brachycera</taxon>
        <taxon>Muscomorpha</taxon>
        <taxon>Hippoboscoidea</taxon>
        <taxon>Glossinidae</taxon>
        <taxon>Glossina</taxon>
    </lineage>
</organism>
<proteinExistence type="predicted"/>
<evidence type="ECO:0000313" key="2">
    <source>
        <dbReference type="Proteomes" id="UP000078200"/>
    </source>
</evidence>
<dbReference type="VEuPathDB" id="VectorBase:GAUT015159"/>
<dbReference type="AlphaFoldDB" id="A0A1A9UTY7"/>
<protein>
    <submittedName>
        <fullName evidence="1">Uncharacterized protein</fullName>
    </submittedName>
</protein>
<evidence type="ECO:0000313" key="1">
    <source>
        <dbReference type="EnsemblMetazoa" id="GAUT015159-PA"/>
    </source>
</evidence>
<accession>A0A1A9UTY7</accession>
<keyword evidence="2" id="KW-1185">Reference proteome</keyword>
<name>A0A1A9UTY7_GLOAU</name>
<reference evidence="1" key="1">
    <citation type="submission" date="2020-05" db="UniProtKB">
        <authorList>
            <consortium name="EnsemblMetazoa"/>
        </authorList>
    </citation>
    <scope>IDENTIFICATION</scope>
    <source>
        <strain evidence="1">TTRI</strain>
    </source>
</reference>
<dbReference type="Proteomes" id="UP000078200">
    <property type="component" value="Unassembled WGS sequence"/>
</dbReference>
<dbReference type="EnsemblMetazoa" id="GAUT015159-RA">
    <property type="protein sequence ID" value="GAUT015159-PA"/>
    <property type="gene ID" value="GAUT015159"/>
</dbReference>